<organism evidence="1 2">
    <name type="scientific">Paraglomus occultum</name>
    <dbReference type="NCBI Taxonomy" id="144539"/>
    <lineage>
        <taxon>Eukaryota</taxon>
        <taxon>Fungi</taxon>
        <taxon>Fungi incertae sedis</taxon>
        <taxon>Mucoromycota</taxon>
        <taxon>Glomeromycotina</taxon>
        <taxon>Glomeromycetes</taxon>
        <taxon>Paraglomerales</taxon>
        <taxon>Paraglomeraceae</taxon>
        <taxon>Paraglomus</taxon>
    </lineage>
</organism>
<comment type="caution">
    <text evidence="1">The sequence shown here is derived from an EMBL/GenBank/DDBJ whole genome shotgun (WGS) entry which is preliminary data.</text>
</comment>
<dbReference type="Proteomes" id="UP000789572">
    <property type="component" value="Unassembled WGS sequence"/>
</dbReference>
<dbReference type="OrthoDB" id="2405788at2759"/>
<evidence type="ECO:0000313" key="2">
    <source>
        <dbReference type="Proteomes" id="UP000789572"/>
    </source>
</evidence>
<reference evidence="1" key="1">
    <citation type="submission" date="2021-06" db="EMBL/GenBank/DDBJ databases">
        <authorList>
            <person name="Kallberg Y."/>
            <person name="Tangrot J."/>
            <person name="Rosling A."/>
        </authorList>
    </citation>
    <scope>NUCLEOTIDE SEQUENCE</scope>
    <source>
        <strain evidence="1">IA702</strain>
    </source>
</reference>
<keyword evidence="2" id="KW-1185">Reference proteome</keyword>
<name>A0A9N9GKG7_9GLOM</name>
<protein>
    <submittedName>
        <fullName evidence="1">1404_t:CDS:1</fullName>
    </submittedName>
</protein>
<dbReference type="EMBL" id="CAJVPJ010002262">
    <property type="protein sequence ID" value="CAG8617087.1"/>
    <property type="molecule type" value="Genomic_DNA"/>
</dbReference>
<sequence>MIGKCPGCGWSPKTGKTRDLNKHMDLTRNRPCQALLQLSRNTQPIPQVTVLDSNARKSGESVKQWGLRLRKRIKEVIYQDYPQPQNLFQCKRLYDQLLQVDPEAYVNVSETPLMEEEKREEQEFFDEPEIEEANFQHEPSPMVRPEIDPEAGPGPRTQAHREGKLTKLEEMITQQSMPSDSIELPIHKGKLLDLDVEVPWPVPFPDNKEHRAIWQNGIRTAKDMFKVDGAEYAFSTWFAEAKEVEIDLASIILESENKDEAMEEVFLQCVCRNCSEEEINKTIKMAVDAYRALENKDEAIQELFLQCLCRNYSEEEINETIKLAVNKGYKNWLIYVRDQIESKKFEAEMTEKRAREILNVIDNGEFLIRVKFIRNDSVYGDESHAFKIIDKYEPIRESKKAGIDEKFLVREASEQSEVGELDSNAVVYGLYRIRKPDVNRLMPMKDGALNCVAERVIEHFDQAKRGHGLTETRRQKINNWEKKMRIPGARVQDVAELEKILIQPIKLLDITHGTIFNSGKYRSGKYEEIGIVVHNGHAFPRNQHFPRDRMVEYYKGDTWEAINNALQGPQAIWLMGIGDENQRVSQFVLEDGHTFRTRIKHTDIIKACKELFEDAVNWQFHENIINEEKKSILLKSLKVVDLAEQVFGANHAGSRLANEINEWRPISGKINDVIKQACVEHGHGGRWNAPDYRVNDVVCIDMKECYPASMRGQGDCAPWFNRFGHPTHHLVRVAVNGKLPKDDITGFAQVRSFKFATNIHSAIPVWYGKHFACRSGEGCGKEKGWVPIVLLRYLLEVGILESVTIGEAIISLTKQTKVWLPENRDISCAILGKFTQGGKIDEKRLTHRLVIDEGELDFLIKDCTDAGTFAGREKCLLGFILTYYEGHQPQYTHLRASMLAYAHINLLEMLRRFDPNEVQVEVKSDDAKHRISDSPILCSHYPSCAMCADPEELLIPKSEYAKWIKEFLKIKRPLVKYECKRHKPFICGFCFGEWFYRPDSYALSHQPEEQEIREIQPGQWRDKGEKIYRSDENIIYWPKDRHWGSIKNIPDSIASTIYDPITRCRKSYLNGGGGSAQTWHSFFRWNGVGEWTPERMGEKKFPRVVIWDEVICCGDDAQPPPFFGEMPHNWLEEHADYYEEVLTDYRAKCPKLRKLKKAMRRKNNQIQSKLFRGILPTIEKWECLEKEWTPSDRILSAHRLSRRIASQKCLELHRIKYPDTPVPLIYRPRDGRKQNCLIQIPGSSEKQEL</sequence>
<accession>A0A9N9GKG7</accession>
<feature type="non-terminal residue" evidence="1">
    <location>
        <position position="1"/>
    </location>
</feature>
<proteinExistence type="predicted"/>
<gene>
    <name evidence="1" type="ORF">POCULU_LOCUS8238</name>
</gene>
<dbReference type="AlphaFoldDB" id="A0A9N9GKG7"/>
<evidence type="ECO:0000313" key="1">
    <source>
        <dbReference type="EMBL" id="CAG8617087.1"/>
    </source>
</evidence>